<accession>A0AAE0WBD8</accession>
<keyword evidence="3" id="KW-1185">Reference proteome</keyword>
<evidence type="ECO:0000313" key="3">
    <source>
        <dbReference type="Proteomes" id="UP001195483"/>
    </source>
</evidence>
<feature type="region of interest" description="Disordered" evidence="1">
    <location>
        <begin position="91"/>
        <end position="135"/>
    </location>
</feature>
<name>A0AAE0WBD8_9BIVA</name>
<protein>
    <submittedName>
        <fullName evidence="2">Uncharacterized protein</fullName>
    </submittedName>
</protein>
<feature type="compositionally biased region" description="Polar residues" evidence="1">
    <location>
        <begin position="126"/>
        <end position="135"/>
    </location>
</feature>
<evidence type="ECO:0000313" key="2">
    <source>
        <dbReference type="EMBL" id="KAK3609058.1"/>
    </source>
</evidence>
<dbReference type="Proteomes" id="UP001195483">
    <property type="component" value="Unassembled WGS sequence"/>
</dbReference>
<feature type="compositionally biased region" description="Polar residues" evidence="1">
    <location>
        <begin position="97"/>
        <end position="107"/>
    </location>
</feature>
<dbReference type="EMBL" id="JAEAOA010000699">
    <property type="protein sequence ID" value="KAK3609058.1"/>
    <property type="molecule type" value="Genomic_DNA"/>
</dbReference>
<gene>
    <name evidence="2" type="ORF">CHS0354_011323</name>
</gene>
<reference evidence="2" key="1">
    <citation type="journal article" date="2021" name="Genome Biol. Evol.">
        <title>A High-Quality Reference Genome for a Parasitic Bivalve with Doubly Uniparental Inheritance (Bivalvia: Unionida).</title>
        <authorList>
            <person name="Smith C.H."/>
        </authorList>
    </citation>
    <scope>NUCLEOTIDE SEQUENCE</scope>
    <source>
        <strain evidence="2">CHS0354</strain>
    </source>
</reference>
<dbReference type="AlphaFoldDB" id="A0AAE0WBD8"/>
<evidence type="ECO:0000256" key="1">
    <source>
        <dbReference type="SAM" id="MobiDB-lite"/>
    </source>
</evidence>
<feature type="compositionally biased region" description="Basic and acidic residues" evidence="1">
    <location>
        <begin position="108"/>
        <end position="117"/>
    </location>
</feature>
<reference evidence="2" key="3">
    <citation type="submission" date="2023-05" db="EMBL/GenBank/DDBJ databases">
        <authorList>
            <person name="Smith C.H."/>
        </authorList>
    </citation>
    <scope>NUCLEOTIDE SEQUENCE</scope>
    <source>
        <strain evidence="2">CHS0354</strain>
        <tissue evidence="2">Mantle</tissue>
    </source>
</reference>
<organism evidence="2 3">
    <name type="scientific">Potamilus streckersoni</name>
    <dbReference type="NCBI Taxonomy" id="2493646"/>
    <lineage>
        <taxon>Eukaryota</taxon>
        <taxon>Metazoa</taxon>
        <taxon>Spiralia</taxon>
        <taxon>Lophotrochozoa</taxon>
        <taxon>Mollusca</taxon>
        <taxon>Bivalvia</taxon>
        <taxon>Autobranchia</taxon>
        <taxon>Heteroconchia</taxon>
        <taxon>Palaeoheterodonta</taxon>
        <taxon>Unionida</taxon>
        <taxon>Unionoidea</taxon>
        <taxon>Unionidae</taxon>
        <taxon>Ambleminae</taxon>
        <taxon>Lampsilini</taxon>
        <taxon>Potamilus</taxon>
    </lineage>
</organism>
<sequence length="135" mass="15303">MSSVPSDWHPQQDKCIQHSGSARDLPEKMEGPVRHLLSNHLHQNSYCGRKWQGDNCNNPCCHAQLITSQLLRGSIGAYLDYDTKDDQTTVLHHSRGRNQTSLAGKNQDTADTRKEQSIEDIYSKNMVRQPSKSEN</sequence>
<reference evidence="2" key="2">
    <citation type="journal article" date="2021" name="Genome Biol. Evol.">
        <title>Developing a high-quality reference genome for a parasitic bivalve with doubly uniparental inheritance (Bivalvia: Unionida).</title>
        <authorList>
            <person name="Smith C.H."/>
        </authorList>
    </citation>
    <scope>NUCLEOTIDE SEQUENCE</scope>
    <source>
        <strain evidence="2">CHS0354</strain>
        <tissue evidence="2">Mantle</tissue>
    </source>
</reference>
<proteinExistence type="predicted"/>
<comment type="caution">
    <text evidence="2">The sequence shown here is derived from an EMBL/GenBank/DDBJ whole genome shotgun (WGS) entry which is preliminary data.</text>
</comment>